<dbReference type="PROSITE" id="PS51186">
    <property type="entry name" value="GNAT"/>
    <property type="match status" value="1"/>
</dbReference>
<dbReference type="Proteomes" id="UP001596990">
    <property type="component" value="Unassembled WGS sequence"/>
</dbReference>
<dbReference type="InterPro" id="IPR016181">
    <property type="entry name" value="Acyl_CoA_acyltransferase"/>
</dbReference>
<comment type="caution">
    <text evidence="2">The sequence shown here is derived from an EMBL/GenBank/DDBJ whole genome shotgun (WGS) entry which is preliminary data.</text>
</comment>
<dbReference type="SUPFAM" id="SSF55729">
    <property type="entry name" value="Acyl-CoA N-acyltransferases (Nat)"/>
    <property type="match status" value="1"/>
</dbReference>
<dbReference type="GO" id="GO:0016746">
    <property type="term" value="F:acyltransferase activity"/>
    <property type="evidence" value="ECO:0007669"/>
    <property type="project" value="UniProtKB-KW"/>
</dbReference>
<dbReference type="PANTHER" id="PTHR31143">
    <property type="match status" value="1"/>
</dbReference>
<name>A0ABW3L236_9BACI</name>
<reference evidence="3" key="1">
    <citation type="journal article" date="2019" name="Int. J. Syst. Evol. Microbiol.">
        <title>The Global Catalogue of Microorganisms (GCM) 10K type strain sequencing project: providing services to taxonomists for standard genome sequencing and annotation.</title>
        <authorList>
            <consortium name="The Broad Institute Genomics Platform"/>
            <consortium name="The Broad Institute Genome Sequencing Center for Infectious Disease"/>
            <person name="Wu L."/>
            <person name="Ma J."/>
        </authorList>
    </citation>
    <scope>NUCLEOTIDE SEQUENCE [LARGE SCALE GENOMIC DNA]</scope>
    <source>
        <strain evidence="3">CCUG 56607</strain>
    </source>
</reference>
<dbReference type="RefSeq" id="WP_386059580.1">
    <property type="nucleotide sequence ID" value="NZ_JBHTKL010000005.1"/>
</dbReference>
<dbReference type="InterPro" id="IPR042573">
    <property type="entry name" value="GNAT_acetyltra_N"/>
</dbReference>
<dbReference type="InterPro" id="IPR027365">
    <property type="entry name" value="GNAT_acetyltra_YdfB-like"/>
</dbReference>
<dbReference type="Gene3D" id="3.40.630.110">
    <property type="entry name" value="GNAT acetyltransferase-like"/>
    <property type="match status" value="1"/>
</dbReference>
<keyword evidence="3" id="KW-1185">Reference proteome</keyword>
<accession>A0ABW3L236</accession>
<dbReference type="EMBL" id="JBHTKL010000005">
    <property type="protein sequence ID" value="MFD1019534.1"/>
    <property type="molecule type" value="Genomic_DNA"/>
</dbReference>
<keyword evidence="2" id="KW-0808">Transferase</keyword>
<proteinExistence type="predicted"/>
<evidence type="ECO:0000259" key="1">
    <source>
        <dbReference type="PROSITE" id="PS51186"/>
    </source>
</evidence>
<protein>
    <submittedName>
        <fullName evidence="2">GNAT family N-acetyltransferase</fullName>
        <ecNumber evidence="2">2.3.1.-</ecNumber>
    </submittedName>
</protein>
<dbReference type="EC" id="2.3.1.-" evidence="2"/>
<sequence length="270" mass="30783">MIVELEQTEFYKCKDLLNEQGQLEPKATMEGKNGDRIFVDDRSAPTSGFIWLGSDNGFIFIGHAENEAFNSELHDFFNTVIKVDTKNTSFEAIGNHSKWNSTFEEVFGENMKHYNQRVYELHKDDGRTLEEVQIEQGYVVVKITKHLLNDSAYENIEFLHSKILEFWTSLDDFISDGVGYSVIYENEIVSVCFSGVVAGSVHGIDIETLKAHQGKKLAQKVAHAFVEECLANGITPYWDCMEINRASVSVAENLGFKNTFNYVWYSIPFK</sequence>
<dbReference type="Gene3D" id="3.40.630.30">
    <property type="match status" value="1"/>
</dbReference>
<feature type="domain" description="N-acetyltransferase" evidence="1">
    <location>
        <begin position="143"/>
        <end position="270"/>
    </location>
</feature>
<organism evidence="2 3">
    <name type="scientific">Thalassobacillus hwangdonensis</name>
    <dbReference type="NCBI Taxonomy" id="546108"/>
    <lineage>
        <taxon>Bacteria</taxon>
        <taxon>Bacillati</taxon>
        <taxon>Bacillota</taxon>
        <taxon>Bacilli</taxon>
        <taxon>Bacillales</taxon>
        <taxon>Bacillaceae</taxon>
        <taxon>Thalassobacillus</taxon>
    </lineage>
</organism>
<evidence type="ECO:0000313" key="3">
    <source>
        <dbReference type="Proteomes" id="UP001596990"/>
    </source>
</evidence>
<gene>
    <name evidence="2" type="ORF">ACFQ2J_10160</name>
</gene>
<dbReference type="Pfam" id="PF12746">
    <property type="entry name" value="GNAT_acetyltran"/>
    <property type="match status" value="1"/>
</dbReference>
<dbReference type="PANTHER" id="PTHR31143:SF2">
    <property type="entry name" value="FR47-LIKE DOMAIN-CONTAINING PROTEIN-RELATED"/>
    <property type="match status" value="1"/>
</dbReference>
<dbReference type="InterPro" id="IPR000182">
    <property type="entry name" value="GNAT_dom"/>
</dbReference>
<evidence type="ECO:0000313" key="2">
    <source>
        <dbReference type="EMBL" id="MFD1019534.1"/>
    </source>
</evidence>
<keyword evidence="2" id="KW-0012">Acyltransferase</keyword>